<dbReference type="Gene3D" id="3.40.50.720">
    <property type="entry name" value="NAD(P)-binding Rossmann-like Domain"/>
    <property type="match status" value="1"/>
</dbReference>
<dbReference type="NCBIfam" id="NF006509">
    <property type="entry name" value="PRK08945.1"/>
    <property type="match status" value="1"/>
</dbReference>
<evidence type="ECO:0000313" key="4">
    <source>
        <dbReference type="Proteomes" id="UP000256478"/>
    </source>
</evidence>
<dbReference type="PANTHER" id="PTHR42901:SF1">
    <property type="entry name" value="ALCOHOL DEHYDROGENASE"/>
    <property type="match status" value="1"/>
</dbReference>
<accession>A0A3E0TQ40</accession>
<dbReference type="InterPro" id="IPR020904">
    <property type="entry name" value="Sc_DH/Rdtase_CS"/>
</dbReference>
<gene>
    <name evidence="3" type="ORF">DXX93_07555</name>
</gene>
<protein>
    <submittedName>
        <fullName evidence="3">YciK family oxidoreductase</fullName>
    </submittedName>
</protein>
<evidence type="ECO:0000256" key="2">
    <source>
        <dbReference type="ARBA" id="ARBA00023002"/>
    </source>
</evidence>
<organism evidence="3 4">
    <name type="scientific">Thalassotalea euphylliae</name>
    <dbReference type="NCBI Taxonomy" id="1655234"/>
    <lineage>
        <taxon>Bacteria</taxon>
        <taxon>Pseudomonadati</taxon>
        <taxon>Pseudomonadota</taxon>
        <taxon>Gammaproteobacteria</taxon>
        <taxon>Alteromonadales</taxon>
        <taxon>Colwelliaceae</taxon>
        <taxon>Thalassotalea</taxon>
    </lineage>
</organism>
<dbReference type="SUPFAM" id="SSF51735">
    <property type="entry name" value="NAD(P)-binding Rossmann-fold domains"/>
    <property type="match status" value="1"/>
</dbReference>
<evidence type="ECO:0000313" key="3">
    <source>
        <dbReference type="EMBL" id="REL26450.1"/>
    </source>
</evidence>
<dbReference type="OrthoDB" id="9790785at2"/>
<dbReference type="InterPro" id="IPR036291">
    <property type="entry name" value="NAD(P)-bd_dom_sf"/>
</dbReference>
<sequence>MFDYTIQNSCLKDKTILITGAGDGIGKQAALTYAELGATVILLGRTVEKLENVYDEIVAAGNPEPAIVPLDMKGATKQHYIDMTNTIVDQFGKLDGALLNASVLGELTPFVNIHEQTFDDVMQINVKAQMMMAQALIAALQKADKASLVFTTSTVGGKGRAFWATYSMSKFATEGMMELIADEFEGTNLRTNAINPGGTRTAMRATAYPGENPDTLATPKDIMPLYVYLMSDDSAAVNGQVLKAQ</sequence>
<comment type="caution">
    <text evidence="3">The sequence shown here is derived from an EMBL/GenBank/DDBJ whole genome shotgun (WGS) entry which is preliminary data.</text>
</comment>
<dbReference type="PANTHER" id="PTHR42901">
    <property type="entry name" value="ALCOHOL DEHYDROGENASE"/>
    <property type="match status" value="1"/>
</dbReference>
<proteinExistence type="inferred from homology"/>
<dbReference type="Proteomes" id="UP000256478">
    <property type="component" value="Unassembled WGS sequence"/>
</dbReference>
<keyword evidence="2" id="KW-0560">Oxidoreductase</keyword>
<dbReference type="EMBL" id="QUOU01000001">
    <property type="protein sequence ID" value="REL26450.1"/>
    <property type="molecule type" value="Genomic_DNA"/>
</dbReference>
<name>A0A3E0TQ40_9GAMM</name>
<dbReference type="PRINTS" id="PR00081">
    <property type="entry name" value="GDHRDH"/>
</dbReference>
<dbReference type="RefSeq" id="WP_116007567.1">
    <property type="nucleotide sequence ID" value="NZ_QUOU01000001.1"/>
</dbReference>
<dbReference type="Pfam" id="PF00106">
    <property type="entry name" value="adh_short"/>
    <property type="match status" value="1"/>
</dbReference>
<dbReference type="AlphaFoldDB" id="A0A3E0TQ40"/>
<dbReference type="PROSITE" id="PS00061">
    <property type="entry name" value="ADH_SHORT"/>
    <property type="match status" value="1"/>
</dbReference>
<evidence type="ECO:0000256" key="1">
    <source>
        <dbReference type="ARBA" id="ARBA00006484"/>
    </source>
</evidence>
<comment type="similarity">
    <text evidence="1">Belongs to the short-chain dehydrogenases/reductases (SDR) family.</text>
</comment>
<reference evidence="3 4" key="1">
    <citation type="submission" date="2018-08" db="EMBL/GenBank/DDBJ databases">
        <title>Thalassotalea euphylliae genome.</title>
        <authorList>
            <person name="Summers S."/>
            <person name="Rice S.A."/>
            <person name="Freckelton M.L."/>
            <person name="Nedved B.T."/>
            <person name="Hadfield M.G."/>
        </authorList>
    </citation>
    <scope>NUCLEOTIDE SEQUENCE [LARGE SCALE GENOMIC DNA]</scope>
    <source>
        <strain evidence="3 4">H1</strain>
    </source>
</reference>
<dbReference type="GO" id="GO:0016491">
    <property type="term" value="F:oxidoreductase activity"/>
    <property type="evidence" value="ECO:0007669"/>
    <property type="project" value="UniProtKB-KW"/>
</dbReference>
<dbReference type="InterPro" id="IPR002347">
    <property type="entry name" value="SDR_fam"/>
</dbReference>